<name>A0ABR7SA44_9ACTN</name>
<evidence type="ECO:0000313" key="8">
    <source>
        <dbReference type="Proteomes" id="UP000642284"/>
    </source>
</evidence>
<dbReference type="InterPro" id="IPR010095">
    <property type="entry name" value="Cas12f1-like_TNB"/>
</dbReference>
<accession>A0ABR7SA44</accession>
<protein>
    <submittedName>
        <fullName evidence="7">Transposase</fullName>
    </submittedName>
</protein>
<dbReference type="EMBL" id="JACTVJ010000001">
    <property type="protein sequence ID" value="MBC9711238.1"/>
    <property type="molecule type" value="Genomic_DNA"/>
</dbReference>
<reference evidence="7 8" key="1">
    <citation type="submission" date="2020-08" db="EMBL/GenBank/DDBJ databases">
        <title>Genemic of Streptomyces polyaspartic.</title>
        <authorList>
            <person name="Liu W."/>
        </authorList>
    </citation>
    <scope>NUCLEOTIDE SEQUENCE [LARGE SCALE GENOMIC DNA]</scope>
    <source>
        <strain evidence="7 8">TRM66268-LWL</strain>
    </source>
</reference>
<dbReference type="Pfam" id="PF01385">
    <property type="entry name" value="OrfB_IS605"/>
    <property type="match status" value="1"/>
</dbReference>
<keyword evidence="8" id="KW-1185">Reference proteome</keyword>
<comment type="caution">
    <text evidence="7">The sequence shown here is derived from an EMBL/GenBank/DDBJ whole genome shotgun (WGS) entry which is preliminary data.</text>
</comment>
<comment type="similarity">
    <text evidence="1">In the C-terminal section; belongs to the transposase 35 family.</text>
</comment>
<dbReference type="RefSeq" id="WP_187811738.1">
    <property type="nucleotide sequence ID" value="NZ_JACTVJ010000001.1"/>
</dbReference>
<evidence type="ECO:0000256" key="3">
    <source>
        <dbReference type="ARBA" id="ARBA00023125"/>
    </source>
</evidence>
<keyword evidence="3" id="KW-0238">DNA-binding</keyword>
<dbReference type="InterPro" id="IPR001959">
    <property type="entry name" value="Transposase"/>
</dbReference>
<keyword evidence="2" id="KW-0815">Transposition</keyword>
<sequence>MAAPDRDAGAQQERARFVYRLRLSAVAERELAEEWARCRWVWNECVARSQAVHAHNQAHPEDMWTCGPAELDRMLTRARKVTPWLAAGSSVPQQQIIRDFGRSRTKALKDIAAALPPARRAGMPQFNTRKGKRASRPSLNYTRNGFRLSDGRLHLAGGIRAAVVWSRPLPAEPSSVRIYQDALGHWYASFVVPAAAEPLPPTGAVVGVDWGVRELAVTTSDAHDLPHPQFGRKAAVHLAQCQRMMARRRPPRGKPASRGYREAQRMAAKAHAKVARQRQDTARKWAKALVRDHDVLAVEDFHPKFLAATTMARKAADAAISAAKRAVLEMGRKHQRDVRLIPAPHTTMDCAACGTRAKSRLPLSERTFRCHACGIVVPRDKNSAYVMLRRAGLNPAGVDRIRLDRPPDDQAA</sequence>
<evidence type="ECO:0000313" key="7">
    <source>
        <dbReference type="EMBL" id="MBC9711238.1"/>
    </source>
</evidence>
<feature type="domain" description="Cas12f1-like TNB" evidence="6">
    <location>
        <begin position="332"/>
        <end position="386"/>
    </location>
</feature>
<dbReference type="Pfam" id="PF07282">
    <property type="entry name" value="Cas12f1-like_TNB"/>
    <property type="match status" value="1"/>
</dbReference>
<gene>
    <name evidence="7" type="ORF">H9Y04_01460</name>
</gene>
<evidence type="ECO:0000256" key="2">
    <source>
        <dbReference type="ARBA" id="ARBA00022578"/>
    </source>
</evidence>
<organism evidence="7 8">
    <name type="scientific">Streptomyces polyasparticus</name>
    <dbReference type="NCBI Taxonomy" id="2767826"/>
    <lineage>
        <taxon>Bacteria</taxon>
        <taxon>Bacillati</taxon>
        <taxon>Actinomycetota</taxon>
        <taxon>Actinomycetes</taxon>
        <taxon>Kitasatosporales</taxon>
        <taxon>Streptomycetaceae</taxon>
        <taxon>Streptomyces</taxon>
    </lineage>
</organism>
<proteinExistence type="inferred from homology"/>
<evidence type="ECO:0000256" key="1">
    <source>
        <dbReference type="ARBA" id="ARBA00008761"/>
    </source>
</evidence>
<dbReference type="NCBIfam" id="NF040570">
    <property type="entry name" value="guided_TnpB"/>
    <property type="match status" value="1"/>
</dbReference>
<feature type="domain" description="Probable transposase IS891/IS1136/IS1341" evidence="5">
    <location>
        <begin position="197"/>
        <end position="300"/>
    </location>
</feature>
<keyword evidence="4" id="KW-0233">DNA recombination</keyword>
<evidence type="ECO:0000259" key="5">
    <source>
        <dbReference type="Pfam" id="PF01385"/>
    </source>
</evidence>
<dbReference type="Proteomes" id="UP000642284">
    <property type="component" value="Unassembled WGS sequence"/>
</dbReference>
<evidence type="ECO:0000259" key="6">
    <source>
        <dbReference type="Pfam" id="PF07282"/>
    </source>
</evidence>
<evidence type="ECO:0000256" key="4">
    <source>
        <dbReference type="ARBA" id="ARBA00023172"/>
    </source>
</evidence>